<sequence length="416" mass="46366">MLPAYAFSPAPSYASLPCAGHSTVEYTPRAGTGASTVTLTKKWRHLTVIFKGQSSEDADAAPTYGRNSIVCGEMGVEHPDNVLTITIQLEGRIKLSSSDCGSMTQKIIDERRTVWDVSKSGRCPTVVGFSVAFPMTYKDENRVYRVPPTYETICLGSPLMVVKCTYRFSITITRTSTRRLSFRKTASKMYAQSIRWVKRTRPARPIIQDASFLTSFKAAPSEWHQMEVMMPTRWHNLVEPIVCQFIIPSVQTFCLSDNIPIHIQLCGSQTSLGLFYGSISPEALQPGKKPRRRHYAAIVRVFLARQIYLDVNGRQSWRTIPVGEGTLRAIPPAPHDENVDAAVVSVDWEGEVRCKSSDVTCASFNVNHLVVKDFIIFALTPANVRASPLLPIQHAHPIRLVTDGWTADDTAHPEDR</sequence>
<dbReference type="Proteomes" id="UP001219525">
    <property type="component" value="Unassembled WGS sequence"/>
</dbReference>
<evidence type="ECO:0000313" key="1">
    <source>
        <dbReference type="EMBL" id="KAJ7217914.1"/>
    </source>
</evidence>
<comment type="caution">
    <text evidence="1">The sequence shown here is derived from an EMBL/GenBank/DDBJ whole genome shotgun (WGS) entry which is preliminary data.</text>
</comment>
<proteinExistence type="predicted"/>
<keyword evidence="2" id="KW-1185">Reference proteome</keyword>
<evidence type="ECO:0000313" key="2">
    <source>
        <dbReference type="Proteomes" id="UP001219525"/>
    </source>
</evidence>
<protein>
    <submittedName>
        <fullName evidence="1">Uncharacterized protein</fullName>
    </submittedName>
</protein>
<gene>
    <name evidence="1" type="ORF">GGX14DRAFT_438850</name>
</gene>
<organism evidence="1 2">
    <name type="scientific">Mycena pura</name>
    <dbReference type="NCBI Taxonomy" id="153505"/>
    <lineage>
        <taxon>Eukaryota</taxon>
        <taxon>Fungi</taxon>
        <taxon>Dikarya</taxon>
        <taxon>Basidiomycota</taxon>
        <taxon>Agaricomycotina</taxon>
        <taxon>Agaricomycetes</taxon>
        <taxon>Agaricomycetidae</taxon>
        <taxon>Agaricales</taxon>
        <taxon>Marasmiineae</taxon>
        <taxon>Mycenaceae</taxon>
        <taxon>Mycena</taxon>
    </lineage>
</organism>
<reference evidence="1" key="1">
    <citation type="submission" date="2023-03" db="EMBL/GenBank/DDBJ databases">
        <title>Massive genome expansion in bonnet fungi (Mycena s.s.) driven by repeated elements and novel gene families across ecological guilds.</title>
        <authorList>
            <consortium name="Lawrence Berkeley National Laboratory"/>
            <person name="Harder C.B."/>
            <person name="Miyauchi S."/>
            <person name="Viragh M."/>
            <person name="Kuo A."/>
            <person name="Thoen E."/>
            <person name="Andreopoulos B."/>
            <person name="Lu D."/>
            <person name="Skrede I."/>
            <person name="Drula E."/>
            <person name="Henrissat B."/>
            <person name="Morin E."/>
            <person name="Kohler A."/>
            <person name="Barry K."/>
            <person name="LaButti K."/>
            <person name="Morin E."/>
            <person name="Salamov A."/>
            <person name="Lipzen A."/>
            <person name="Mereny Z."/>
            <person name="Hegedus B."/>
            <person name="Baldrian P."/>
            <person name="Stursova M."/>
            <person name="Weitz H."/>
            <person name="Taylor A."/>
            <person name="Grigoriev I.V."/>
            <person name="Nagy L.G."/>
            <person name="Martin F."/>
            <person name="Kauserud H."/>
        </authorList>
    </citation>
    <scope>NUCLEOTIDE SEQUENCE</scope>
    <source>
        <strain evidence="1">9144</strain>
    </source>
</reference>
<dbReference type="AlphaFoldDB" id="A0AAD6VRK4"/>
<dbReference type="EMBL" id="JARJCW010000013">
    <property type="protein sequence ID" value="KAJ7217914.1"/>
    <property type="molecule type" value="Genomic_DNA"/>
</dbReference>
<accession>A0AAD6VRK4</accession>
<name>A0AAD6VRK4_9AGAR</name>